<feature type="region of interest" description="Disordered" evidence="10">
    <location>
        <begin position="381"/>
        <end position="400"/>
    </location>
</feature>
<dbReference type="PROSITE" id="PS00178">
    <property type="entry name" value="AA_TRNA_LIGASE_I"/>
    <property type="match status" value="1"/>
</dbReference>
<keyword evidence="6 9" id="KW-0648">Protein biosynthesis</keyword>
<evidence type="ECO:0000256" key="3">
    <source>
        <dbReference type="ARBA" id="ARBA00022598"/>
    </source>
</evidence>
<accession>U6MBW0</accession>
<feature type="compositionally biased region" description="Low complexity" evidence="10">
    <location>
        <begin position="385"/>
        <end position="400"/>
    </location>
</feature>
<dbReference type="Gene3D" id="3.40.50.620">
    <property type="entry name" value="HUPs"/>
    <property type="match status" value="1"/>
</dbReference>
<evidence type="ECO:0000256" key="6">
    <source>
        <dbReference type="ARBA" id="ARBA00022917"/>
    </source>
</evidence>
<reference evidence="12" key="2">
    <citation type="submission" date="2013-10" db="EMBL/GenBank/DDBJ databases">
        <authorList>
            <person name="Aslett M."/>
        </authorList>
    </citation>
    <scope>NUCLEOTIDE SEQUENCE [LARGE SCALE GENOMIC DNA]</scope>
    <source>
        <strain evidence="12">Weybridge</strain>
    </source>
</reference>
<evidence type="ECO:0000259" key="11">
    <source>
        <dbReference type="Pfam" id="PF00133"/>
    </source>
</evidence>
<dbReference type="RefSeq" id="XP_013335793.1">
    <property type="nucleotide sequence ID" value="XM_013480339.1"/>
</dbReference>
<dbReference type="OMA" id="CKRDLIR"/>
<reference evidence="12" key="1">
    <citation type="submission" date="2013-10" db="EMBL/GenBank/DDBJ databases">
        <title>Genomic analysis of the causative agents of coccidiosis in chickens.</title>
        <authorList>
            <person name="Reid A.J."/>
            <person name="Blake D."/>
            <person name="Billington K."/>
            <person name="Browne H."/>
            <person name="Dunn M."/>
            <person name="Hung S."/>
            <person name="Kawahara F."/>
            <person name="Miranda-Saavedra D."/>
            <person name="Mourier T."/>
            <person name="Nagra H."/>
            <person name="Otto T.D."/>
            <person name="Rawlings N."/>
            <person name="Sanchez A."/>
            <person name="Sanders M."/>
            <person name="Subramaniam C."/>
            <person name="Tay Y."/>
            <person name="Dear P."/>
            <person name="Doerig C."/>
            <person name="Gruber A."/>
            <person name="Parkinson J."/>
            <person name="Shirley M."/>
            <person name="Wan K.L."/>
            <person name="Berriman M."/>
            <person name="Tomley F."/>
            <person name="Pain A."/>
        </authorList>
    </citation>
    <scope>NUCLEOTIDE SEQUENCE [LARGE SCALE GENOMIC DNA]</scope>
    <source>
        <strain evidence="12">Weybridge</strain>
    </source>
</reference>
<dbReference type="EMBL" id="HG720130">
    <property type="protein sequence ID" value="CDJ59145.1"/>
    <property type="molecule type" value="Genomic_DNA"/>
</dbReference>
<evidence type="ECO:0000256" key="5">
    <source>
        <dbReference type="ARBA" id="ARBA00022840"/>
    </source>
</evidence>
<dbReference type="InterPro" id="IPR002300">
    <property type="entry name" value="aa-tRNA-synth_Ia"/>
</dbReference>
<dbReference type="Pfam" id="PF00133">
    <property type="entry name" value="tRNA-synt_1"/>
    <property type="match status" value="1"/>
</dbReference>
<evidence type="ECO:0000256" key="2">
    <source>
        <dbReference type="ARBA" id="ARBA00013164"/>
    </source>
</evidence>
<feature type="region of interest" description="Disordered" evidence="10">
    <location>
        <begin position="150"/>
        <end position="183"/>
    </location>
</feature>
<protein>
    <recommendedName>
        <fullName evidence="2">leucine--tRNA ligase</fullName>
        <ecNumber evidence="2">6.1.1.4</ecNumber>
    </recommendedName>
    <alternativeName>
        <fullName evidence="8">Leucyl-tRNA synthetase</fullName>
    </alternativeName>
</protein>
<dbReference type="GO" id="GO:0006429">
    <property type="term" value="P:leucyl-tRNA aminoacylation"/>
    <property type="evidence" value="ECO:0007669"/>
    <property type="project" value="InterPro"/>
</dbReference>
<dbReference type="EC" id="6.1.1.4" evidence="2"/>
<keyword evidence="13" id="KW-1185">Reference proteome</keyword>
<dbReference type="GO" id="GO:0002161">
    <property type="term" value="F:aminoacyl-tRNA deacylase activity"/>
    <property type="evidence" value="ECO:0007669"/>
    <property type="project" value="InterPro"/>
</dbReference>
<gene>
    <name evidence="12" type="ORF">EMWEY_00055770</name>
</gene>
<feature type="domain" description="Aminoacyl-tRNA synthetase class Ia" evidence="11">
    <location>
        <begin position="80"/>
        <end position="157"/>
    </location>
</feature>
<dbReference type="InterPro" id="IPR014729">
    <property type="entry name" value="Rossmann-like_a/b/a_fold"/>
</dbReference>
<dbReference type="SUPFAM" id="SSF50677">
    <property type="entry name" value="ValRS/IleRS/LeuRS editing domain"/>
    <property type="match status" value="1"/>
</dbReference>
<comment type="similarity">
    <text evidence="1 9">Belongs to the class-I aminoacyl-tRNA synthetase family.</text>
</comment>
<feature type="compositionally biased region" description="Low complexity" evidence="10">
    <location>
        <begin position="1"/>
        <end position="19"/>
    </location>
</feature>
<name>U6MBW0_EIMMA</name>
<dbReference type="SUPFAM" id="SSF52374">
    <property type="entry name" value="Nucleotidylyl transferase"/>
    <property type="match status" value="1"/>
</dbReference>
<keyword evidence="4 9" id="KW-0547">Nucleotide-binding</keyword>
<dbReference type="InterPro" id="IPR001412">
    <property type="entry name" value="aa-tRNA-synth_I_CS"/>
</dbReference>
<dbReference type="AlphaFoldDB" id="U6MBW0"/>
<keyword evidence="3 9" id="KW-0436">Ligase</keyword>
<evidence type="ECO:0000313" key="13">
    <source>
        <dbReference type="Proteomes" id="UP000030763"/>
    </source>
</evidence>
<feature type="compositionally biased region" description="Polar residues" evidence="10">
    <location>
        <begin position="171"/>
        <end position="182"/>
    </location>
</feature>
<dbReference type="GO" id="GO:0005524">
    <property type="term" value="F:ATP binding"/>
    <property type="evidence" value="ECO:0007669"/>
    <property type="project" value="UniProtKB-KW"/>
</dbReference>
<dbReference type="OrthoDB" id="10249672at2759"/>
<organism evidence="12 13">
    <name type="scientific">Eimeria maxima</name>
    <name type="common">Coccidian parasite</name>
    <dbReference type="NCBI Taxonomy" id="5804"/>
    <lineage>
        <taxon>Eukaryota</taxon>
        <taxon>Sar</taxon>
        <taxon>Alveolata</taxon>
        <taxon>Apicomplexa</taxon>
        <taxon>Conoidasida</taxon>
        <taxon>Coccidia</taxon>
        <taxon>Eucoccidiorida</taxon>
        <taxon>Eimeriorina</taxon>
        <taxon>Eimeriidae</taxon>
        <taxon>Eimeria</taxon>
    </lineage>
</organism>
<evidence type="ECO:0000256" key="9">
    <source>
        <dbReference type="RuleBase" id="RU363035"/>
    </source>
</evidence>
<dbReference type="Gene3D" id="3.90.740.10">
    <property type="entry name" value="Valyl/Leucyl/Isoleucyl-tRNA synthetase, editing domain"/>
    <property type="match status" value="1"/>
</dbReference>
<dbReference type="GO" id="GO:0004823">
    <property type="term" value="F:leucine-tRNA ligase activity"/>
    <property type="evidence" value="ECO:0007669"/>
    <property type="project" value="UniProtKB-EC"/>
</dbReference>
<keyword evidence="5 9" id="KW-0067">ATP-binding</keyword>
<feature type="compositionally biased region" description="Basic and acidic residues" evidence="10">
    <location>
        <begin position="150"/>
        <end position="165"/>
    </location>
</feature>
<dbReference type="PANTHER" id="PTHR45794">
    <property type="entry name" value="LEUCYL-TRNA SYNTHETASE"/>
    <property type="match status" value="1"/>
</dbReference>
<evidence type="ECO:0000256" key="10">
    <source>
        <dbReference type="SAM" id="MobiDB-lite"/>
    </source>
</evidence>
<evidence type="ECO:0000256" key="4">
    <source>
        <dbReference type="ARBA" id="ARBA00022741"/>
    </source>
</evidence>
<dbReference type="InterPro" id="IPR009008">
    <property type="entry name" value="Val/Leu/Ile-tRNA-synth_edit"/>
</dbReference>
<keyword evidence="7 9" id="KW-0030">Aminoacyl-tRNA synthetase</keyword>
<evidence type="ECO:0000313" key="12">
    <source>
        <dbReference type="EMBL" id="CDJ59145.1"/>
    </source>
</evidence>
<dbReference type="InterPro" id="IPR004493">
    <property type="entry name" value="Leu-tRNA-synth_Ia_arc/euk"/>
</dbReference>
<proteinExistence type="inferred from homology"/>
<evidence type="ECO:0000256" key="8">
    <source>
        <dbReference type="ARBA" id="ARBA00030520"/>
    </source>
</evidence>
<evidence type="ECO:0000256" key="7">
    <source>
        <dbReference type="ARBA" id="ARBA00023146"/>
    </source>
</evidence>
<sequence length="443" mass="50019">MSVPAAPEGKPAAPGAPQASGGGSFVRRDQLLQIEEEVQKLWAKERPYDVDRASLRRPETVVANGSSGSSGGGPQREPLSNKNKFFCTFPYPYMNGLLHLGHGYTLCRAEFQARYYRLRGKNVLWPFALHCTGMPILACADKLKREIEQKRRKKKEEENQKKSDQEETDNTSDPTKFSSNKSKLVAKTGPMKTQWDIMAALGIPEDEIPRFADANYWLDYFPPRQGCKRDLIRLGTAVDWRRSFITTDRNPYYSAFVRWQFMKLLAAGKISFGTRPTVISRRELQACADHDRLLGEGVGPQEYTLIKLRVKTEEAAHADTPYVNFLDQWSPHAKGPQGERKLFLVAATLRPETMYGQTNCYVLPEGEYGVYLAFDKPRCKTEPNQQQEQQEQQTLQEKLAAAAAAAKSGDTLEHMMTREEALAECSMAFICSHRSALNMAYQA</sequence>
<dbReference type="VEuPathDB" id="ToxoDB:EMWEY_00055770"/>
<dbReference type="PANTHER" id="PTHR45794:SF1">
    <property type="entry name" value="LEUCINE--TRNA LIGASE, CYTOPLASMIC"/>
    <property type="match status" value="1"/>
</dbReference>
<dbReference type="GeneID" id="25339563"/>
<feature type="region of interest" description="Disordered" evidence="10">
    <location>
        <begin position="1"/>
        <end position="26"/>
    </location>
</feature>
<evidence type="ECO:0000256" key="1">
    <source>
        <dbReference type="ARBA" id="ARBA00005594"/>
    </source>
</evidence>
<dbReference type="Proteomes" id="UP000030763">
    <property type="component" value="Unassembled WGS sequence"/>
</dbReference>